<dbReference type="Proteomes" id="UP000051530">
    <property type="component" value="Unassembled WGS sequence"/>
</dbReference>
<dbReference type="SUPFAM" id="SSF53098">
    <property type="entry name" value="Ribonuclease H-like"/>
    <property type="match status" value="1"/>
</dbReference>
<name>A0A0R0LQY7_9MICR</name>
<dbReference type="InterPro" id="IPR001584">
    <property type="entry name" value="Integrase_cat-core"/>
</dbReference>
<organism evidence="2 3">
    <name type="scientific">Pseudoloma neurophilia</name>
    <dbReference type="NCBI Taxonomy" id="146866"/>
    <lineage>
        <taxon>Eukaryota</taxon>
        <taxon>Fungi</taxon>
        <taxon>Fungi incertae sedis</taxon>
        <taxon>Microsporidia</taxon>
        <taxon>Pseudoloma</taxon>
    </lineage>
</organism>
<dbReference type="AlphaFoldDB" id="A0A0R0LQY7"/>
<dbReference type="EMBL" id="LGUB01001560">
    <property type="protein sequence ID" value="KRH91754.1"/>
    <property type="molecule type" value="Genomic_DNA"/>
</dbReference>
<protein>
    <recommendedName>
        <fullName evidence="1">Integrase catalytic domain-containing protein</fullName>
    </recommendedName>
</protein>
<dbReference type="VEuPathDB" id="MicrosporidiaDB:M153_27780000528"/>
<dbReference type="InterPro" id="IPR050951">
    <property type="entry name" value="Retrovirus_Pol_polyprotein"/>
</dbReference>
<accession>A0A0R0LQY7</accession>
<sequence length="168" mass="19576">RGFNNSTIKKWCAKHGIGIRFSTPHYHQGNGRVERAIETIRNALKRSKGPLPGKVKRVIKAYNTMKHRRVGMSPNEAMKPENREKVLQNSAKYREEFKETQIEGFNVGDAVLIRYENKKNMMDDEFKVEGKIVKILDKDKYLVKEKLGKELLRHGLQLRIFPRDVGRD</sequence>
<dbReference type="PROSITE" id="PS50994">
    <property type="entry name" value="INTEGRASE"/>
    <property type="match status" value="1"/>
</dbReference>
<dbReference type="GO" id="GO:0005634">
    <property type="term" value="C:nucleus"/>
    <property type="evidence" value="ECO:0007669"/>
    <property type="project" value="UniProtKB-ARBA"/>
</dbReference>
<dbReference type="OrthoDB" id="2193507at2759"/>
<evidence type="ECO:0000313" key="2">
    <source>
        <dbReference type="EMBL" id="KRH91754.1"/>
    </source>
</evidence>
<keyword evidence="3" id="KW-1185">Reference proteome</keyword>
<gene>
    <name evidence="2" type="ORF">M153_27780000528</name>
</gene>
<comment type="caution">
    <text evidence="2">The sequence shown here is derived from an EMBL/GenBank/DDBJ whole genome shotgun (WGS) entry which is preliminary data.</text>
</comment>
<feature type="non-terminal residue" evidence="2">
    <location>
        <position position="1"/>
    </location>
</feature>
<dbReference type="InterPro" id="IPR036397">
    <property type="entry name" value="RNaseH_sf"/>
</dbReference>
<dbReference type="GO" id="GO:0015074">
    <property type="term" value="P:DNA integration"/>
    <property type="evidence" value="ECO:0007669"/>
    <property type="project" value="InterPro"/>
</dbReference>
<dbReference type="PANTHER" id="PTHR37984">
    <property type="entry name" value="PROTEIN CBG26694"/>
    <property type="match status" value="1"/>
</dbReference>
<proteinExistence type="predicted"/>
<evidence type="ECO:0000259" key="1">
    <source>
        <dbReference type="PROSITE" id="PS50994"/>
    </source>
</evidence>
<dbReference type="Gene3D" id="3.30.420.10">
    <property type="entry name" value="Ribonuclease H-like superfamily/Ribonuclease H"/>
    <property type="match status" value="1"/>
</dbReference>
<reference evidence="2 3" key="1">
    <citation type="submission" date="2015-07" db="EMBL/GenBank/DDBJ databases">
        <title>The genome of Pseudoloma neurophilia, a relevant intracellular parasite of the zebrafish.</title>
        <authorList>
            <person name="Ndikumana S."/>
            <person name="Pelin A."/>
            <person name="Sanders J."/>
            <person name="Corradi N."/>
        </authorList>
    </citation>
    <scope>NUCLEOTIDE SEQUENCE [LARGE SCALE GENOMIC DNA]</scope>
    <source>
        <strain evidence="2 3">MK1</strain>
    </source>
</reference>
<dbReference type="GO" id="GO:0003676">
    <property type="term" value="F:nucleic acid binding"/>
    <property type="evidence" value="ECO:0007669"/>
    <property type="project" value="InterPro"/>
</dbReference>
<evidence type="ECO:0000313" key="3">
    <source>
        <dbReference type="Proteomes" id="UP000051530"/>
    </source>
</evidence>
<feature type="domain" description="Integrase catalytic" evidence="1">
    <location>
        <begin position="1"/>
        <end position="82"/>
    </location>
</feature>
<dbReference type="InterPro" id="IPR012337">
    <property type="entry name" value="RNaseH-like_sf"/>
</dbReference>
<dbReference type="PANTHER" id="PTHR37984:SF5">
    <property type="entry name" value="PROTEIN NYNRIN-LIKE"/>
    <property type="match status" value="1"/>
</dbReference>